<evidence type="ECO:0000313" key="8">
    <source>
        <dbReference type="Proteomes" id="UP000301870"/>
    </source>
</evidence>
<feature type="signal peptide" evidence="6">
    <location>
        <begin position="1"/>
        <end position="18"/>
    </location>
</feature>
<dbReference type="PANTHER" id="PTHR24276">
    <property type="entry name" value="POLYSERASE-RELATED"/>
    <property type="match status" value="1"/>
</dbReference>
<gene>
    <name evidence="9" type="primary">LOC111361055</name>
</gene>
<evidence type="ECO:0000256" key="3">
    <source>
        <dbReference type="ARBA" id="ARBA00022801"/>
    </source>
</evidence>
<dbReference type="Proteomes" id="UP000301870">
    <property type="component" value="Chromosome Z"/>
</dbReference>
<dbReference type="KEGG" id="sliu:111361055"/>
<dbReference type="PROSITE" id="PS50240">
    <property type="entry name" value="TRYPSIN_DOM"/>
    <property type="match status" value="1"/>
</dbReference>
<keyword evidence="5" id="KW-1015">Disulfide bond</keyword>
<evidence type="ECO:0000256" key="6">
    <source>
        <dbReference type="SAM" id="SignalP"/>
    </source>
</evidence>
<protein>
    <submittedName>
        <fullName evidence="9">Snake venom serine proteinase Sp1-like</fullName>
    </submittedName>
</protein>
<evidence type="ECO:0000256" key="4">
    <source>
        <dbReference type="ARBA" id="ARBA00022825"/>
    </source>
</evidence>
<dbReference type="AlphaFoldDB" id="A0A9J7IY64"/>
<dbReference type="RefSeq" id="XP_022833158.1">
    <property type="nucleotide sequence ID" value="XM_022977390.1"/>
</dbReference>
<dbReference type="PROSITE" id="PS00134">
    <property type="entry name" value="TRYPSIN_HIS"/>
    <property type="match status" value="1"/>
</dbReference>
<proteinExistence type="inferred from homology"/>
<dbReference type="PANTHER" id="PTHR24276:SF98">
    <property type="entry name" value="FI18310P1-RELATED"/>
    <property type="match status" value="1"/>
</dbReference>
<dbReference type="SUPFAM" id="SSF50494">
    <property type="entry name" value="Trypsin-like serine proteases"/>
    <property type="match status" value="1"/>
</dbReference>
<dbReference type="InterPro" id="IPR001254">
    <property type="entry name" value="Trypsin_dom"/>
</dbReference>
<sequence>MIVLTLLVIATMLANYHATNETRRIFRGVEDFEGKYPYVVALYNDYRRCTGTLIDPNWVLTAAHCLTVSKYVQFGNMTTPFNETQSKRRILHMEQPTAAYAMIPDLGLIYIDVVTMAEYGHISAVDYEAIQGHAVEYAGYGFTQKDLTKDIARVFQDDQIRPLQIGSGIVSKCESIGVSAPHICLASKCSNKLQQTLPGDTGGPLFFNGKVAAVHVGSQTLNSIRYYTPLSPYLTWIQKVIGDQHLHRKYSELFNTSSAIQDKRASGLCHVSFCRGCFLKKEFIKNNPSFSRKLAFPPCDSCFQIRVVVYRFASII</sequence>
<dbReference type="InterPro" id="IPR009003">
    <property type="entry name" value="Peptidase_S1_PA"/>
</dbReference>
<name>A0A9J7IY64_SPOLT</name>
<evidence type="ECO:0000313" key="9">
    <source>
        <dbReference type="RefSeq" id="XP_022833158.1"/>
    </source>
</evidence>
<dbReference type="InterPro" id="IPR050430">
    <property type="entry name" value="Peptidase_S1"/>
</dbReference>
<evidence type="ECO:0000259" key="7">
    <source>
        <dbReference type="PROSITE" id="PS50240"/>
    </source>
</evidence>
<dbReference type="InterPro" id="IPR043504">
    <property type="entry name" value="Peptidase_S1_PA_chymotrypsin"/>
</dbReference>
<dbReference type="OrthoDB" id="10061449at2759"/>
<accession>A0A9J7IY64</accession>
<keyword evidence="3" id="KW-0378">Hydrolase</keyword>
<organism evidence="8 9">
    <name type="scientific">Spodoptera litura</name>
    <name type="common">Asian cotton leafworm</name>
    <dbReference type="NCBI Taxonomy" id="69820"/>
    <lineage>
        <taxon>Eukaryota</taxon>
        <taxon>Metazoa</taxon>
        <taxon>Ecdysozoa</taxon>
        <taxon>Arthropoda</taxon>
        <taxon>Hexapoda</taxon>
        <taxon>Insecta</taxon>
        <taxon>Pterygota</taxon>
        <taxon>Neoptera</taxon>
        <taxon>Endopterygota</taxon>
        <taxon>Lepidoptera</taxon>
        <taxon>Glossata</taxon>
        <taxon>Ditrysia</taxon>
        <taxon>Noctuoidea</taxon>
        <taxon>Noctuidae</taxon>
        <taxon>Amphipyrinae</taxon>
        <taxon>Spodoptera</taxon>
    </lineage>
</organism>
<evidence type="ECO:0000256" key="1">
    <source>
        <dbReference type="ARBA" id="ARBA00007664"/>
    </source>
</evidence>
<dbReference type="GeneID" id="111361055"/>
<dbReference type="InterPro" id="IPR018114">
    <property type="entry name" value="TRYPSIN_HIS"/>
</dbReference>
<dbReference type="GO" id="GO:0004252">
    <property type="term" value="F:serine-type endopeptidase activity"/>
    <property type="evidence" value="ECO:0007669"/>
    <property type="project" value="InterPro"/>
</dbReference>
<dbReference type="GO" id="GO:0006508">
    <property type="term" value="P:proteolysis"/>
    <property type="evidence" value="ECO:0007669"/>
    <property type="project" value="UniProtKB-KW"/>
</dbReference>
<evidence type="ECO:0000256" key="2">
    <source>
        <dbReference type="ARBA" id="ARBA00022670"/>
    </source>
</evidence>
<keyword evidence="6" id="KW-0732">Signal</keyword>
<evidence type="ECO:0000256" key="5">
    <source>
        <dbReference type="ARBA" id="ARBA00023157"/>
    </source>
</evidence>
<dbReference type="Pfam" id="PF00089">
    <property type="entry name" value="Trypsin"/>
    <property type="match status" value="1"/>
</dbReference>
<keyword evidence="8" id="KW-1185">Reference proteome</keyword>
<dbReference type="Gene3D" id="2.40.10.10">
    <property type="entry name" value="Trypsin-like serine proteases"/>
    <property type="match status" value="2"/>
</dbReference>
<feature type="chain" id="PRO_5039906836" evidence="6">
    <location>
        <begin position="19"/>
        <end position="316"/>
    </location>
</feature>
<reference evidence="9" key="1">
    <citation type="submission" date="2025-08" db="UniProtKB">
        <authorList>
            <consortium name="RefSeq"/>
        </authorList>
    </citation>
    <scope>IDENTIFICATION</scope>
    <source>
        <strain evidence="9">Ishihara</strain>
        <tissue evidence="9">Whole body</tissue>
    </source>
</reference>
<dbReference type="PRINTS" id="PR00722">
    <property type="entry name" value="CHYMOTRYPSIN"/>
</dbReference>
<dbReference type="InterPro" id="IPR001314">
    <property type="entry name" value="Peptidase_S1A"/>
</dbReference>
<keyword evidence="2" id="KW-0645">Protease</keyword>
<dbReference type="SMART" id="SM00020">
    <property type="entry name" value="Tryp_SPc"/>
    <property type="match status" value="1"/>
</dbReference>
<feature type="domain" description="Peptidase S1" evidence="7">
    <location>
        <begin position="25"/>
        <end position="242"/>
    </location>
</feature>
<comment type="similarity">
    <text evidence="1">Belongs to the peptidase S1 family.</text>
</comment>
<keyword evidence="4" id="KW-0720">Serine protease</keyword>